<dbReference type="Proteomes" id="UP001221558">
    <property type="component" value="Chromosome"/>
</dbReference>
<keyword evidence="1" id="KW-0472">Membrane</keyword>
<evidence type="ECO:0000256" key="1">
    <source>
        <dbReference type="SAM" id="Phobius"/>
    </source>
</evidence>
<name>A0ABY7WJ12_9SPHI</name>
<proteinExistence type="predicted"/>
<dbReference type="EMBL" id="CP117880">
    <property type="protein sequence ID" value="WDF68547.1"/>
    <property type="molecule type" value="Genomic_DNA"/>
</dbReference>
<evidence type="ECO:0000313" key="3">
    <source>
        <dbReference type="EMBL" id="WDF68547.1"/>
    </source>
</evidence>
<feature type="transmembrane region" description="Helical" evidence="1">
    <location>
        <begin position="263"/>
        <end position="282"/>
    </location>
</feature>
<keyword evidence="1" id="KW-1133">Transmembrane helix</keyword>
<keyword evidence="1" id="KW-0812">Transmembrane</keyword>
<evidence type="ECO:0000259" key="2">
    <source>
        <dbReference type="Pfam" id="PF14258"/>
    </source>
</evidence>
<sequence>MKNSGKLGIMLLAITLLVIAVIDISSDKQVDWTRSYDQRDKIPFGLYFTHTELPKILGDSTQVADFSSTNYSDIKKFLSGKEQATVLYIVNEFYEGKETIAELVAFVDRGGEVFISANSFPHELLDTLGLDMEYYYPQNFGEVWDVNDRPFALSNGTEAYYKDLEYPGFFYGLNAPETKKIGYFQTNEREMPNFLEIKRKNGRFLIHLEPLMFTNYYMLKQPNFLYAAAALRLISRKQVYWFDALLQDQNATRTPLRVLLQNAGLREAWYILLFGLLLFLLFRSKREQRAVPVIEPEPNLSKEFAKTIATLYYENGNPGNLVEKKIEYFLYELRTYYLIDILTLEEDGFAKHLSAKTGVALADCAALVALIIRYKNIRSSTDAELLTVNKQIEDFKNKANML</sequence>
<accession>A0ABY7WJ12</accession>
<organism evidence="3 4">
    <name type="scientific">Sphingobacterium oryzagri</name>
    <dbReference type="NCBI Taxonomy" id="3025669"/>
    <lineage>
        <taxon>Bacteria</taxon>
        <taxon>Pseudomonadati</taxon>
        <taxon>Bacteroidota</taxon>
        <taxon>Sphingobacteriia</taxon>
        <taxon>Sphingobacteriales</taxon>
        <taxon>Sphingobacteriaceae</taxon>
        <taxon>Sphingobacterium</taxon>
    </lineage>
</organism>
<dbReference type="Pfam" id="PF14258">
    <property type="entry name" value="DUF4350"/>
    <property type="match status" value="1"/>
</dbReference>
<evidence type="ECO:0000313" key="4">
    <source>
        <dbReference type="Proteomes" id="UP001221558"/>
    </source>
</evidence>
<keyword evidence="4" id="KW-1185">Reference proteome</keyword>
<reference evidence="3 4" key="1">
    <citation type="submission" date="2023-02" db="EMBL/GenBank/DDBJ databases">
        <title>Genome sequence of Sphingobacterium sp. KACC 22765.</title>
        <authorList>
            <person name="Kim S."/>
            <person name="Heo J."/>
            <person name="Kwon S.-W."/>
        </authorList>
    </citation>
    <scope>NUCLEOTIDE SEQUENCE [LARGE SCALE GENOMIC DNA]</scope>
    <source>
        <strain evidence="3 4">KACC 22765</strain>
    </source>
</reference>
<protein>
    <submittedName>
        <fullName evidence="3">DUF4350 domain-containing protein</fullName>
    </submittedName>
</protein>
<feature type="domain" description="DUF4350" evidence="2">
    <location>
        <begin position="79"/>
        <end position="229"/>
    </location>
</feature>
<dbReference type="InterPro" id="IPR025646">
    <property type="entry name" value="DUF4350"/>
</dbReference>
<gene>
    <name evidence="3" type="ORF">PQ465_19905</name>
</gene>
<dbReference type="RefSeq" id="WP_274267280.1">
    <property type="nucleotide sequence ID" value="NZ_CP117880.1"/>
</dbReference>